<organism evidence="3 4">
    <name type="scientific">Phomopsis amygdali</name>
    <name type="common">Fusicoccum amygdali</name>
    <dbReference type="NCBI Taxonomy" id="1214568"/>
    <lineage>
        <taxon>Eukaryota</taxon>
        <taxon>Fungi</taxon>
        <taxon>Dikarya</taxon>
        <taxon>Ascomycota</taxon>
        <taxon>Pezizomycotina</taxon>
        <taxon>Sordariomycetes</taxon>
        <taxon>Sordariomycetidae</taxon>
        <taxon>Diaporthales</taxon>
        <taxon>Diaporthaceae</taxon>
        <taxon>Diaporthe</taxon>
    </lineage>
</organism>
<keyword evidence="1" id="KW-0802">TPR repeat</keyword>
<reference evidence="3" key="1">
    <citation type="submission" date="2023-06" db="EMBL/GenBank/DDBJ databases">
        <authorList>
            <person name="Noh H."/>
        </authorList>
    </citation>
    <scope>NUCLEOTIDE SEQUENCE</scope>
    <source>
        <strain evidence="3">DUCC20226</strain>
    </source>
</reference>
<dbReference type="InterPro" id="IPR019734">
    <property type="entry name" value="TPR_rpt"/>
</dbReference>
<feature type="domain" description="DUF4470" evidence="2">
    <location>
        <begin position="158"/>
        <end position="242"/>
    </location>
</feature>
<dbReference type="Pfam" id="PF14737">
    <property type="entry name" value="DUF4470"/>
    <property type="match status" value="1"/>
</dbReference>
<accession>A0AAD9W9N1</accession>
<sequence length="745" mass="84894">MATETRERGNTLYKQGKLLEAIKCYEEAASLSPEDPAPSSNLSAAKFEIGKYLEAADHAQKALSLSADESPSRNKLNLRLARCHLYGLQTQKARAALDNCGDFPGKGSIVESLAVIDNVKRTGTDPQRLRRDVLDRLPRYKPCLQDEPEYYTIGHDEAESQFDSGLAAKANGNSFLSFLFCGIGDARHLLSTLPQIMLHSSGGAELLPKELHFTLVDLKPAALARILILLRLLSQLPPYEDMTSPAVEDVTCVISYLYIGHVMPPFVYKAVSRVIQDLIRVLEENRAKDPMLKWTVMPETTRVQVLEHLRYWSKPLDNLYRPENIRHLVKTNIKGTKMSRMRNGLSTEGPTPLTCEEDEAAFDAFTITPPPAAFIKRHEPEIGTLLDLMRSATRKPQERARHSAALDEYINRHWKTNMTLIDFAWEARKDRNNDQEAQFLPEWARLTAMEGEHVSMLRHILGDYNPSPLPGQKGVIQMLGTYFFLVAKSLEHIRRFSNLRVEIISGEMTDVMERLRYGCVEGRAVTRFSASFPQRFDRIHMSNVPDYIGGILGPLKYARPLLKDRDSNFQYRCLLNPPRFKSQEHFLSEYVLLSDEQEIRDHFCAELFDQYDGQVSRPSGKDFYLGQGYWAWKPSGDTSKLPWKKLMPRPRLERWLYAHFLKICLPAKRDPEHGAAVYAPLNLTAFIRLLLHLFERGYPAHWLGTVIENLTSASIKTTARAPRKEVMDVEDVNTVYPLRQISVAP</sequence>
<name>A0AAD9W9N1_PHOAM</name>
<proteinExistence type="predicted"/>
<dbReference type="PROSITE" id="PS50005">
    <property type="entry name" value="TPR"/>
    <property type="match status" value="1"/>
</dbReference>
<dbReference type="SUPFAM" id="SSF48452">
    <property type="entry name" value="TPR-like"/>
    <property type="match status" value="1"/>
</dbReference>
<dbReference type="Pfam" id="PF13414">
    <property type="entry name" value="TPR_11"/>
    <property type="match status" value="1"/>
</dbReference>
<dbReference type="AlphaFoldDB" id="A0AAD9W9N1"/>
<dbReference type="SMART" id="SM00028">
    <property type="entry name" value="TPR"/>
    <property type="match status" value="2"/>
</dbReference>
<evidence type="ECO:0000259" key="2">
    <source>
        <dbReference type="Pfam" id="PF14737"/>
    </source>
</evidence>
<evidence type="ECO:0000313" key="3">
    <source>
        <dbReference type="EMBL" id="KAK2613339.1"/>
    </source>
</evidence>
<dbReference type="InterPro" id="IPR027974">
    <property type="entry name" value="DUF4470"/>
</dbReference>
<gene>
    <name evidence="3" type="ORF">N8I77_000257</name>
</gene>
<feature type="repeat" description="TPR" evidence="1">
    <location>
        <begin position="2"/>
        <end position="35"/>
    </location>
</feature>
<keyword evidence="4" id="KW-1185">Reference proteome</keyword>
<dbReference type="Gene3D" id="1.25.40.10">
    <property type="entry name" value="Tetratricopeptide repeat domain"/>
    <property type="match status" value="1"/>
</dbReference>
<dbReference type="Proteomes" id="UP001265746">
    <property type="component" value="Unassembled WGS sequence"/>
</dbReference>
<dbReference type="InterPro" id="IPR011990">
    <property type="entry name" value="TPR-like_helical_dom_sf"/>
</dbReference>
<comment type="caution">
    <text evidence="3">The sequence shown here is derived from an EMBL/GenBank/DDBJ whole genome shotgun (WGS) entry which is preliminary data.</text>
</comment>
<dbReference type="EMBL" id="JAUJFL010000001">
    <property type="protein sequence ID" value="KAK2613339.1"/>
    <property type="molecule type" value="Genomic_DNA"/>
</dbReference>
<evidence type="ECO:0000256" key="1">
    <source>
        <dbReference type="PROSITE-ProRule" id="PRU00339"/>
    </source>
</evidence>
<evidence type="ECO:0000313" key="4">
    <source>
        <dbReference type="Proteomes" id="UP001265746"/>
    </source>
</evidence>
<protein>
    <recommendedName>
        <fullName evidence="2">DUF4470 domain-containing protein</fullName>
    </recommendedName>
</protein>